<evidence type="ECO:0000313" key="2">
    <source>
        <dbReference type="Proteomes" id="UP000823521"/>
    </source>
</evidence>
<evidence type="ECO:0000313" key="1">
    <source>
        <dbReference type="EMBL" id="MBO4207771.1"/>
    </source>
</evidence>
<reference evidence="1 2" key="1">
    <citation type="submission" date="2019-12" db="EMBL/GenBank/DDBJ databases">
        <title>Whole genome sequencing of endophytic Actinobacterium Micromonospora sp. MPMI6T.</title>
        <authorList>
            <person name="Evv R."/>
            <person name="Podile A.R."/>
        </authorList>
    </citation>
    <scope>NUCLEOTIDE SEQUENCE [LARGE SCALE GENOMIC DNA]</scope>
    <source>
        <strain evidence="1 2">MPMI6</strain>
    </source>
</reference>
<dbReference type="EMBL" id="WVUH01000144">
    <property type="protein sequence ID" value="MBO4207771.1"/>
    <property type="molecule type" value="Genomic_DNA"/>
</dbReference>
<sequence length="185" mass="19755">MTDNRSLRWGRGPGQGGVSRAELSAVLDSTDLSERVRAAIAHALTDPAAVTAYVDAVANRYATERERRTRPLVPPAAAFDPRRRWTLHLTFPANDLRDARDQAVTYAEGLTILRPELAAGAALISRADAWNHIEPVFCGRVGPDDEVCMDVAGHPGFHRAAGLGGLCWGDGDDDGSSRDAAGAGR</sequence>
<gene>
    <name evidence="1" type="ORF">GSF22_17425</name>
</gene>
<comment type="caution">
    <text evidence="1">The sequence shown here is derived from an EMBL/GenBank/DDBJ whole genome shotgun (WGS) entry which is preliminary data.</text>
</comment>
<dbReference type="Proteomes" id="UP000823521">
    <property type="component" value="Unassembled WGS sequence"/>
</dbReference>
<keyword evidence="2" id="KW-1185">Reference proteome</keyword>
<proteinExistence type="predicted"/>
<protein>
    <submittedName>
        <fullName evidence="1">Uncharacterized protein</fullName>
    </submittedName>
</protein>
<organism evidence="1 2">
    <name type="scientific">Micromonospora echinofusca</name>
    <dbReference type="NCBI Taxonomy" id="47858"/>
    <lineage>
        <taxon>Bacteria</taxon>
        <taxon>Bacillati</taxon>
        <taxon>Actinomycetota</taxon>
        <taxon>Actinomycetes</taxon>
        <taxon>Micromonosporales</taxon>
        <taxon>Micromonosporaceae</taxon>
        <taxon>Micromonospora</taxon>
    </lineage>
</organism>
<accession>A0ABS3VTC3</accession>
<dbReference type="RefSeq" id="WP_208814686.1">
    <property type="nucleotide sequence ID" value="NZ_WVUH01000144.1"/>
</dbReference>
<name>A0ABS3VTC3_MICEH</name>